<comment type="caution">
    <text evidence="7">The sequence shown here is derived from an EMBL/GenBank/DDBJ whole genome shotgun (WGS) entry which is preliminary data.</text>
</comment>
<evidence type="ECO:0000313" key="8">
    <source>
        <dbReference type="Proteomes" id="UP001500929"/>
    </source>
</evidence>
<sequence length="272" mass="28618">MRLRLAFAPGVMPAKWLRIWDERFPDDPAHAHPLASYLDATAEAERMLAADELDVALVRLPLSAGAASQLHAIPLYTEEPVVVLPKEHEATLLETVSFGAFEELARVDRENGAPGLGMLEPGDDVAAAVELVAAGVGYLVLPKAVARAFSRRDVVARALDEADAEPWRRRVALVWRRGLGEDRAAMVDDFVGVVRGRTTNSTRGAETTAAIAAASAQKPTAAAKARAAEARAAAAAGGGGSKKQKASGGGSPSSKKRPRPPAARGRGRGRGR</sequence>
<keyword evidence="2" id="KW-0805">Transcription regulation</keyword>
<accession>A0ABP5QAR2</accession>
<dbReference type="CDD" id="cd05466">
    <property type="entry name" value="PBP2_LTTR_substrate"/>
    <property type="match status" value="1"/>
</dbReference>
<dbReference type="Pfam" id="PF03466">
    <property type="entry name" value="LysR_substrate"/>
    <property type="match status" value="1"/>
</dbReference>
<dbReference type="Proteomes" id="UP001500929">
    <property type="component" value="Unassembled WGS sequence"/>
</dbReference>
<dbReference type="PANTHER" id="PTHR30346">
    <property type="entry name" value="TRANSCRIPTIONAL DUAL REGULATOR HCAR-RELATED"/>
    <property type="match status" value="1"/>
</dbReference>
<evidence type="ECO:0000256" key="3">
    <source>
        <dbReference type="ARBA" id="ARBA00023125"/>
    </source>
</evidence>
<keyword evidence="4" id="KW-0804">Transcription</keyword>
<gene>
    <name evidence="7" type="ORF">GCM10009851_09750</name>
</gene>
<keyword evidence="3" id="KW-0238">DNA-binding</keyword>
<evidence type="ECO:0000256" key="1">
    <source>
        <dbReference type="ARBA" id="ARBA00009437"/>
    </source>
</evidence>
<proteinExistence type="inferred from homology"/>
<dbReference type="InterPro" id="IPR005119">
    <property type="entry name" value="LysR_subst-bd"/>
</dbReference>
<evidence type="ECO:0000256" key="5">
    <source>
        <dbReference type="SAM" id="MobiDB-lite"/>
    </source>
</evidence>
<dbReference type="RefSeq" id="WP_259478095.1">
    <property type="nucleotide sequence ID" value="NZ_BAAAQY010000002.1"/>
</dbReference>
<keyword evidence="8" id="KW-1185">Reference proteome</keyword>
<protein>
    <recommendedName>
        <fullName evidence="6">LysR substrate-binding domain-containing protein</fullName>
    </recommendedName>
</protein>
<dbReference type="Gene3D" id="3.40.190.10">
    <property type="entry name" value="Periplasmic binding protein-like II"/>
    <property type="match status" value="1"/>
</dbReference>
<feature type="compositionally biased region" description="Low complexity" evidence="5">
    <location>
        <begin position="219"/>
        <end position="235"/>
    </location>
</feature>
<reference evidence="8" key="1">
    <citation type="journal article" date="2019" name="Int. J. Syst. Evol. Microbiol.">
        <title>The Global Catalogue of Microorganisms (GCM) 10K type strain sequencing project: providing services to taxonomists for standard genome sequencing and annotation.</title>
        <authorList>
            <consortium name="The Broad Institute Genomics Platform"/>
            <consortium name="The Broad Institute Genome Sequencing Center for Infectious Disease"/>
            <person name="Wu L."/>
            <person name="Ma J."/>
        </authorList>
    </citation>
    <scope>NUCLEOTIDE SEQUENCE [LARGE SCALE GENOMIC DNA]</scope>
    <source>
        <strain evidence="8">JCM 16117</strain>
    </source>
</reference>
<feature type="domain" description="LysR substrate-binding" evidence="6">
    <location>
        <begin position="38"/>
        <end position="184"/>
    </location>
</feature>
<comment type="similarity">
    <text evidence="1">Belongs to the LysR transcriptional regulatory family.</text>
</comment>
<evidence type="ECO:0000256" key="2">
    <source>
        <dbReference type="ARBA" id="ARBA00023015"/>
    </source>
</evidence>
<evidence type="ECO:0000259" key="6">
    <source>
        <dbReference type="Pfam" id="PF03466"/>
    </source>
</evidence>
<evidence type="ECO:0000256" key="4">
    <source>
        <dbReference type="ARBA" id="ARBA00023163"/>
    </source>
</evidence>
<organism evidence="7 8">
    <name type="scientific">Herbiconiux moechotypicola</name>
    <dbReference type="NCBI Taxonomy" id="637393"/>
    <lineage>
        <taxon>Bacteria</taxon>
        <taxon>Bacillati</taxon>
        <taxon>Actinomycetota</taxon>
        <taxon>Actinomycetes</taxon>
        <taxon>Micrococcales</taxon>
        <taxon>Microbacteriaceae</taxon>
        <taxon>Herbiconiux</taxon>
    </lineage>
</organism>
<dbReference type="EMBL" id="BAAAQY010000002">
    <property type="protein sequence ID" value="GAA2227544.1"/>
    <property type="molecule type" value="Genomic_DNA"/>
</dbReference>
<dbReference type="PANTHER" id="PTHR30346:SF0">
    <property type="entry name" value="HCA OPERON TRANSCRIPTIONAL ACTIVATOR HCAR"/>
    <property type="match status" value="1"/>
</dbReference>
<evidence type="ECO:0000313" key="7">
    <source>
        <dbReference type="EMBL" id="GAA2227544.1"/>
    </source>
</evidence>
<feature type="compositionally biased region" description="Basic residues" evidence="5">
    <location>
        <begin position="254"/>
        <end position="272"/>
    </location>
</feature>
<feature type="compositionally biased region" description="Gly residues" evidence="5">
    <location>
        <begin position="236"/>
        <end position="251"/>
    </location>
</feature>
<name>A0ABP5QAR2_9MICO</name>
<dbReference type="SUPFAM" id="SSF53850">
    <property type="entry name" value="Periplasmic binding protein-like II"/>
    <property type="match status" value="1"/>
</dbReference>
<feature type="region of interest" description="Disordered" evidence="5">
    <location>
        <begin position="219"/>
        <end position="272"/>
    </location>
</feature>
<dbReference type="Gene3D" id="3.40.190.290">
    <property type="match status" value="1"/>
</dbReference>